<dbReference type="SUPFAM" id="SSF57667">
    <property type="entry name" value="beta-beta-alpha zinc fingers"/>
    <property type="match status" value="2"/>
</dbReference>
<gene>
    <name evidence="14" type="ORF">D4764_06G0009760</name>
</gene>
<evidence type="ECO:0000256" key="8">
    <source>
        <dbReference type="ARBA" id="ARBA00023163"/>
    </source>
</evidence>
<accession>A0A5C6MWJ8</accession>
<evidence type="ECO:0000259" key="13">
    <source>
        <dbReference type="PROSITE" id="PS50157"/>
    </source>
</evidence>
<dbReference type="GO" id="GO:0000978">
    <property type="term" value="F:RNA polymerase II cis-regulatory region sequence-specific DNA binding"/>
    <property type="evidence" value="ECO:0007669"/>
    <property type="project" value="TreeGrafter"/>
</dbReference>
<feature type="domain" description="C2H2-type" evidence="13">
    <location>
        <begin position="165"/>
        <end position="192"/>
    </location>
</feature>
<protein>
    <submittedName>
        <fullName evidence="14">Zinc finger protein</fullName>
    </submittedName>
</protein>
<dbReference type="AlphaFoldDB" id="A0A5C6MWJ8"/>
<dbReference type="FunFam" id="3.30.160.60:FF:000372">
    <property type="entry name" value="IKAROS family zinc finger 4"/>
    <property type="match status" value="1"/>
</dbReference>
<dbReference type="FunFam" id="3.30.160.60:FF:000080">
    <property type="entry name" value="IKAROS family zinc finger 4"/>
    <property type="match status" value="1"/>
</dbReference>
<dbReference type="SMART" id="SM00355">
    <property type="entry name" value="ZnF_C2H2"/>
    <property type="match status" value="4"/>
</dbReference>
<proteinExistence type="inferred from homology"/>
<dbReference type="PROSITE" id="PS50157">
    <property type="entry name" value="ZINC_FINGER_C2H2_2"/>
    <property type="match status" value="4"/>
</dbReference>
<keyword evidence="3" id="KW-0677">Repeat</keyword>
<dbReference type="InterPro" id="IPR013087">
    <property type="entry name" value="Znf_C2H2_type"/>
</dbReference>
<feature type="domain" description="C2H2-type" evidence="13">
    <location>
        <begin position="221"/>
        <end position="248"/>
    </location>
</feature>
<sequence length="371" mass="41841">MMETGKSQEFTSPVGNGTEMCSDDADVKPQEEQEEMKDDSLRQNGMQCDEAGAIKTEMEEMEDSVYHPKSERDEALALKEEAEGSEDEMEEGFTDQRTEEDEEGRNREGDDGEDAANEPQDLSLVDYSQYDSAALPESHMVTAVGADGTFAARAVPSRVQAPGKLNCDICGLSCVSINVLLVHKRSHTGERPFHCTQCGASFTQKGNLLRHIKLHTGEKPFKCPMCSYACRRRDALSGHMRTHSVEKPYKCNQCSRSYKQRSSLEEHRERCHVYIQTKGHSERGDSQTSRTYMGTDRALLLDRLASNVAKRKNSVPQKFTGKKVLHLNSSLTKRRALTQHLWHCSPVKYTFPVTIVVFVTIKCKTWDWEST</sequence>
<feature type="region of interest" description="Disordered" evidence="12">
    <location>
        <begin position="1"/>
        <end position="123"/>
    </location>
</feature>
<dbReference type="PANTHER" id="PTHR24404:SF23">
    <property type="entry name" value="ZINC FINGER PROTEIN AIOLOS"/>
    <property type="match status" value="1"/>
</dbReference>
<evidence type="ECO:0000256" key="9">
    <source>
        <dbReference type="ARBA" id="ARBA00023242"/>
    </source>
</evidence>
<reference evidence="14 15" key="1">
    <citation type="submission" date="2019-04" db="EMBL/GenBank/DDBJ databases">
        <title>Chromosome genome assembly for Takifugu flavidus.</title>
        <authorList>
            <person name="Xiao S."/>
        </authorList>
    </citation>
    <scope>NUCLEOTIDE SEQUENCE [LARGE SCALE GENOMIC DNA]</scope>
    <source>
        <strain evidence="14">HTHZ2018</strain>
        <tissue evidence="14">Muscle</tissue>
    </source>
</reference>
<dbReference type="Gene3D" id="3.30.160.60">
    <property type="entry name" value="Classic Zinc Finger"/>
    <property type="match status" value="4"/>
</dbReference>
<evidence type="ECO:0000256" key="11">
    <source>
        <dbReference type="PROSITE-ProRule" id="PRU00042"/>
    </source>
</evidence>
<dbReference type="GO" id="GO:0005634">
    <property type="term" value="C:nucleus"/>
    <property type="evidence" value="ECO:0007669"/>
    <property type="project" value="UniProtKB-SubCell"/>
</dbReference>
<dbReference type="FunFam" id="3.30.160.60:FF:000073">
    <property type="entry name" value="IKAROS family zinc finger 1"/>
    <property type="match status" value="1"/>
</dbReference>
<keyword evidence="8" id="KW-0804">Transcription</keyword>
<evidence type="ECO:0000256" key="12">
    <source>
        <dbReference type="SAM" id="MobiDB-lite"/>
    </source>
</evidence>
<keyword evidence="15" id="KW-1185">Reference proteome</keyword>
<evidence type="ECO:0000256" key="6">
    <source>
        <dbReference type="ARBA" id="ARBA00023015"/>
    </source>
</evidence>
<keyword evidence="5" id="KW-0862">Zinc</keyword>
<evidence type="ECO:0000313" key="15">
    <source>
        <dbReference type="Proteomes" id="UP000324091"/>
    </source>
</evidence>
<evidence type="ECO:0000256" key="1">
    <source>
        <dbReference type="ARBA" id="ARBA00004123"/>
    </source>
</evidence>
<name>A0A5C6MWJ8_9TELE</name>
<feature type="compositionally biased region" description="Basic and acidic residues" evidence="12">
    <location>
        <begin position="64"/>
        <end position="82"/>
    </location>
</feature>
<comment type="subcellular location">
    <subcellularLocation>
        <location evidence="1">Nucleus</location>
    </subcellularLocation>
</comment>
<evidence type="ECO:0000313" key="14">
    <source>
        <dbReference type="EMBL" id="TWW59446.1"/>
    </source>
</evidence>
<dbReference type="GO" id="GO:0008270">
    <property type="term" value="F:zinc ion binding"/>
    <property type="evidence" value="ECO:0007669"/>
    <property type="project" value="UniProtKB-KW"/>
</dbReference>
<feature type="domain" description="C2H2-type" evidence="13">
    <location>
        <begin position="249"/>
        <end position="272"/>
    </location>
</feature>
<evidence type="ECO:0000256" key="2">
    <source>
        <dbReference type="ARBA" id="ARBA00022723"/>
    </source>
</evidence>
<keyword evidence="4 11" id="KW-0863">Zinc-finger</keyword>
<feature type="compositionally biased region" description="Acidic residues" evidence="12">
    <location>
        <begin position="83"/>
        <end position="103"/>
    </location>
</feature>
<feature type="compositionally biased region" description="Polar residues" evidence="12">
    <location>
        <begin position="1"/>
        <end position="15"/>
    </location>
</feature>
<evidence type="ECO:0000256" key="3">
    <source>
        <dbReference type="ARBA" id="ARBA00022737"/>
    </source>
</evidence>
<feature type="domain" description="C2H2-type" evidence="13">
    <location>
        <begin position="193"/>
        <end position="220"/>
    </location>
</feature>
<dbReference type="GO" id="GO:0006357">
    <property type="term" value="P:regulation of transcription by RNA polymerase II"/>
    <property type="evidence" value="ECO:0007669"/>
    <property type="project" value="TreeGrafter"/>
</dbReference>
<dbReference type="PROSITE" id="PS00028">
    <property type="entry name" value="ZINC_FINGER_C2H2_1"/>
    <property type="match status" value="4"/>
</dbReference>
<evidence type="ECO:0000256" key="10">
    <source>
        <dbReference type="ARBA" id="ARBA00038390"/>
    </source>
</evidence>
<evidence type="ECO:0000256" key="5">
    <source>
        <dbReference type="ARBA" id="ARBA00022833"/>
    </source>
</evidence>
<organism evidence="14 15">
    <name type="scientific">Takifugu flavidus</name>
    <name type="common">sansaifugu</name>
    <dbReference type="NCBI Taxonomy" id="433684"/>
    <lineage>
        <taxon>Eukaryota</taxon>
        <taxon>Metazoa</taxon>
        <taxon>Chordata</taxon>
        <taxon>Craniata</taxon>
        <taxon>Vertebrata</taxon>
        <taxon>Euteleostomi</taxon>
        <taxon>Actinopterygii</taxon>
        <taxon>Neopterygii</taxon>
        <taxon>Teleostei</taxon>
        <taxon>Neoteleostei</taxon>
        <taxon>Acanthomorphata</taxon>
        <taxon>Eupercaria</taxon>
        <taxon>Tetraodontiformes</taxon>
        <taxon>Tetradontoidea</taxon>
        <taxon>Tetraodontidae</taxon>
        <taxon>Takifugu</taxon>
    </lineage>
</organism>
<dbReference type="PANTHER" id="PTHR24404">
    <property type="entry name" value="ZINC FINGER PROTEIN"/>
    <property type="match status" value="1"/>
</dbReference>
<keyword evidence="6" id="KW-0805">Transcription regulation</keyword>
<keyword evidence="2" id="KW-0479">Metal-binding</keyword>
<evidence type="ECO:0000256" key="7">
    <source>
        <dbReference type="ARBA" id="ARBA00023125"/>
    </source>
</evidence>
<dbReference type="EMBL" id="RHFK02000019">
    <property type="protein sequence ID" value="TWW59446.1"/>
    <property type="molecule type" value="Genomic_DNA"/>
</dbReference>
<dbReference type="Proteomes" id="UP000324091">
    <property type="component" value="Chromosome 6"/>
</dbReference>
<comment type="similarity">
    <text evidence="10">Belongs to the Ikaros C2H2-type zinc-finger protein family.</text>
</comment>
<dbReference type="InterPro" id="IPR050589">
    <property type="entry name" value="Ikaros_C2H2-ZF"/>
</dbReference>
<evidence type="ECO:0000256" key="4">
    <source>
        <dbReference type="ARBA" id="ARBA00022771"/>
    </source>
</evidence>
<dbReference type="GO" id="GO:0003700">
    <property type="term" value="F:DNA-binding transcription factor activity"/>
    <property type="evidence" value="ECO:0007669"/>
    <property type="project" value="TreeGrafter"/>
</dbReference>
<comment type="caution">
    <text evidence="14">The sequence shown here is derived from an EMBL/GenBank/DDBJ whole genome shotgun (WGS) entry which is preliminary data.</text>
</comment>
<dbReference type="Pfam" id="PF00096">
    <property type="entry name" value="zf-C2H2"/>
    <property type="match status" value="3"/>
</dbReference>
<keyword evidence="9" id="KW-0539">Nucleus</keyword>
<keyword evidence="7" id="KW-0238">DNA-binding</keyword>
<dbReference type="InterPro" id="IPR036236">
    <property type="entry name" value="Znf_C2H2_sf"/>
</dbReference>